<sequence length="303" mass="33964">NNTRISEFILAGFRSQPGSQLFLSVLFSTMYIVTVVANVCMILIIRMDSTLHTPMYFFLENLSTLDICYSSVITPKATLAFLLGRRNISYNGCASQMFFFSLFGTTEAFFLAVMAYDRFTAICNPLLYQVIMSKRFCVLMVMGSYLLGCINCTIQTAFTFSLSFCRSKEINHFFCDVAAVIHASCSDTFVNELVMLAVCGSIIVGTALVVFISYGYIIITIVRMPSAESRHKAFSTCSSHMMTICLFFGTVFFMYAQPGATSSPNKSNTISVFYTIVIPMLNPFIYTLRNKEVKGSLKKQLKR</sequence>
<keyword evidence="9 10" id="KW-0807">Transducer</keyword>
<dbReference type="Proteomes" id="UP000579941">
    <property type="component" value="Unassembled WGS sequence"/>
</dbReference>
<feature type="non-terminal residue" evidence="13">
    <location>
        <position position="303"/>
    </location>
</feature>
<keyword evidence="3 10" id="KW-0812">Transmembrane</keyword>
<comment type="subcellular location">
    <subcellularLocation>
        <location evidence="11">Cell membrane</location>
        <topology evidence="11">Multi-pass membrane protein</topology>
    </subcellularLocation>
    <subcellularLocation>
        <location evidence="2">Membrane</location>
        <topology evidence="2">Multi-pass membrane protein</topology>
    </subcellularLocation>
</comment>
<comment type="caution">
    <text evidence="13">The sequence shown here is derived from an EMBL/GenBank/DDBJ whole genome shotgun (WGS) entry which is preliminary data.</text>
</comment>
<accession>A0A7L1B028</accession>
<dbReference type="AlphaFoldDB" id="A0A7L1B028"/>
<feature type="non-terminal residue" evidence="13">
    <location>
        <position position="1"/>
    </location>
</feature>
<dbReference type="PRINTS" id="PR00237">
    <property type="entry name" value="GPCRRHODOPSN"/>
</dbReference>
<evidence type="ECO:0000256" key="10">
    <source>
        <dbReference type="RuleBase" id="RU000688"/>
    </source>
</evidence>
<name>A0A7L1B028_GYMTI</name>
<keyword evidence="11" id="KW-1003">Cell membrane</keyword>
<dbReference type="GO" id="GO:0004984">
    <property type="term" value="F:olfactory receptor activity"/>
    <property type="evidence" value="ECO:0007669"/>
    <property type="project" value="InterPro"/>
</dbReference>
<evidence type="ECO:0000256" key="6">
    <source>
        <dbReference type="ARBA" id="ARBA00023136"/>
    </source>
</evidence>
<comment type="function">
    <text evidence="1">Odorant receptor.</text>
</comment>
<feature type="transmembrane region" description="Helical" evidence="11">
    <location>
        <begin position="136"/>
        <end position="158"/>
    </location>
</feature>
<keyword evidence="8" id="KW-0325">Glycoprotein</keyword>
<keyword evidence="5 10" id="KW-0297">G-protein coupled receptor</keyword>
<keyword evidence="11" id="KW-0716">Sensory transduction</keyword>
<dbReference type="SUPFAM" id="SSF81321">
    <property type="entry name" value="Family A G protein-coupled receptor-like"/>
    <property type="match status" value="1"/>
</dbReference>
<feature type="transmembrane region" description="Helical" evidence="11">
    <location>
        <begin position="21"/>
        <end position="45"/>
    </location>
</feature>
<dbReference type="Gene3D" id="1.20.1070.10">
    <property type="entry name" value="Rhodopsin 7-helix transmembrane proteins"/>
    <property type="match status" value="1"/>
</dbReference>
<organism evidence="13 14">
    <name type="scientific">Gymnorhina tibicen</name>
    <name type="common">Australian magpie</name>
    <name type="synonym">Cracticus tibicen</name>
    <dbReference type="NCBI Taxonomy" id="9132"/>
    <lineage>
        <taxon>Eukaryota</taxon>
        <taxon>Metazoa</taxon>
        <taxon>Chordata</taxon>
        <taxon>Craniata</taxon>
        <taxon>Vertebrata</taxon>
        <taxon>Euteleostomi</taxon>
        <taxon>Archelosauria</taxon>
        <taxon>Archosauria</taxon>
        <taxon>Dinosauria</taxon>
        <taxon>Saurischia</taxon>
        <taxon>Theropoda</taxon>
        <taxon>Coelurosauria</taxon>
        <taxon>Aves</taxon>
        <taxon>Neognathae</taxon>
        <taxon>Neoaves</taxon>
        <taxon>Telluraves</taxon>
        <taxon>Australaves</taxon>
        <taxon>Passeriformes</taxon>
        <taxon>Artamidae</taxon>
        <taxon>Gymnorhina</taxon>
    </lineage>
</organism>
<evidence type="ECO:0000256" key="7">
    <source>
        <dbReference type="ARBA" id="ARBA00023170"/>
    </source>
</evidence>
<evidence type="ECO:0000313" key="14">
    <source>
        <dbReference type="Proteomes" id="UP000579941"/>
    </source>
</evidence>
<evidence type="ECO:0000256" key="5">
    <source>
        <dbReference type="ARBA" id="ARBA00023040"/>
    </source>
</evidence>
<dbReference type="InterPro" id="IPR017452">
    <property type="entry name" value="GPCR_Rhodpsn_7TM"/>
</dbReference>
<dbReference type="InterPro" id="IPR000276">
    <property type="entry name" value="GPCR_Rhodpsn"/>
</dbReference>
<dbReference type="PANTHER" id="PTHR48018">
    <property type="entry name" value="OLFACTORY RECEPTOR"/>
    <property type="match status" value="1"/>
</dbReference>
<dbReference type="GO" id="GO:0004930">
    <property type="term" value="F:G protein-coupled receptor activity"/>
    <property type="evidence" value="ECO:0007669"/>
    <property type="project" value="UniProtKB-KW"/>
</dbReference>
<protein>
    <recommendedName>
        <fullName evidence="11">Olfactory receptor</fullName>
    </recommendedName>
</protein>
<dbReference type="PROSITE" id="PS50262">
    <property type="entry name" value="G_PROTEIN_RECEP_F1_2"/>
    <property type="match status" value="1"/>
</dbReference>
<feature type="domain" description="G-protein coupled receptors family 1 profile" evidence="12">
    <location>
        <begin position="37"/>
        <end position="286"/>
    </location>
</feature>
<dbReference type="Pfam" id="PF13853">
    <property type="entry name" value="7tm_4"/>
    <property type="match status" value="1"/>
</dbReference>
<evidence type="ECO:0000256" key="4">
    <source>
        <dbReference type="ARBA" id="ARBA00022989"/>
    </source>
</evidence>
<comment type="similarity">
    <text evidence="10">Belongs to the G-protein coupled receptor 1 family.</text>
</comment>
<feature type="transmembrane region" description="Helical" evidence="11">
    <location>
        <begin position="268"/>
        <end position="288"/>
    </location>
</feature>
<dbReference type="PROSITE" id="PS00237">
    <property type="entry name" value="G_PROTEIN_RECEP_F1_1"/>
    <property type="match status" value="1"/>
</dbReference>
<keyword evidence="11" id="KW-0552">Olfaction</keyword>
<evidence type="ECO:0000259" key="12">
    <source>
        <dbReference type="PROSITE" id="PS50262"/>
    </source>
</evidence>
<evidence type="ECO:0000256" key="11">
    <source>
        <dbReference type="RuleBase" id="RU363047"/>
    </source>
</evidence>
<evidence type="ECO:0000256" key="9">
    <source>
        <dbReference type="ARBA" id="ARBA00023224"/>
    </source>
</evidence>
<reference evidence="13 14" key="1">
    <citation type="submission" date="2019-09" db="EMBL/GenBank/DDBJ databases">
        <title>Bird 10,000 Genomes (B10K) Project - Family phase.</title>
        <authorList>
            <person name="Zhang G."/>
        </authorList>
    </citation>
    <scope>NUCLEOTIDE SEQUENCE [LARGE SCALE GENOMIC DNA]</scope>
    <source>
        <strain evidence="13">B10K-DU-002-05</strain>
        <tissue evidence="13">Muscle</tissue>
    </source>
</reference>
<evidence type="ECO:0000313" key="13">
    <source>
        <dbReference type="EMBL" id="NXM46441.1"/>
    </source>
</evidence>
<feature type="transmembrane region" description="Helical" evidence="11">
    <location>
        <begin position="193"/>
        <end position="221"/>
    </location>
</feature>
<evidence type="ECO:0000256" key="3">
    <source>
        <dbReference type="ARBA" id="ARBA00022692"/>
    </source>
</evidence>
<gene>
    <name evidence="13" type="primary">Olfr12</name>
    <name evidence="13" type="ORF">GYMTIB_R07357</name>
</gene>
<dbReference type="GO" id="GO:0005886">
    <property type="term" value="C:plasma membrane"/>
    <property type="evidence" value="ECO:0007669"/>
    <property type="project" value="UniProtKB-SubCell"/>
</dbReference>
<keyword evidence="6 11" id="KW-0472">Membrane</keyword>
<evidence type="ECO:0000256" key="1">
    <source>
        <dbReference type="ARBA" id="ARBA00002936"/>
    </source>
</evidence>
<dbReference type="EMBL" id="VXAZ01006691">
    <property type="protein sequence ID" value="NXM46441.1"/>
    <property type="molecule type" value="Genomic_DNA"/>
</dbReference>
<dbReference type="PRINTS" id="PR00245">
    <property type="entry name" value="OLFACTORYR"/>
</dbReference>
<proteinExistence type="inferred from homology"/>
<keyword evidence="7 10" id="KW-0675">Receptor</keyword>
<dbReference type="FunFam" id="1.20.1070.10:FF:000003">
    <property type="entry name" value="Olfactory receptor"/>
    <property type="match status" value="1"/>
</dbReference>
<feature type="transmembrane region" description="Helical" evidence="11">
    <location>
        <begin position="233"/>
        <end position="256"/>
    </location>
</feature>
<keyword evidence="4 11" id="KW-1133">Transmembrane helix</keyword>
<feature type="transmembrane region" description="Helical" evidence="11">
    <location>
        <begin position="97"/>
        <end position="116"/>
    </location>
</feature>
<evidence type="ECO:0000256" key="8">
    <source>
        <dbReference type="ARBA" id="ARBA00023180"/>
    </source>
</evidence>
<evidence type="ECO:0000256" key="2">
    <source>
        <dbReference type="ARBA" id="ARBA00004141"/>
    </source>
</evidence>
<dbReference type="CDD" id="cd15419">
    <property type="entry name" value="7tmA_OR9K2-like"/>
    <property type="match status" value="1"/>
</dbReference>
<keyword evidence="14" id="KW-1185">Reference proteome</keyword>
<dbReference type="InterPro" id="IPR000725">
    <property type="entry name" value="Olfact_rcpt"/>
</dbReference>